<protein>
    <submittedName>
        <fullName evidence="9">MFS transporter</fullName>
    </submittedName>
</protein>
<feature type="transmembrane region" description="Helical" evidence="7">
    <location>
        <begin position="407"/>
        <end position="431"/>
    </location>
</feature>
<dbReference type="EMBL" id="JBHTND010000038">
    <property type="protein sequence ID" value="MFD1303766.1"/>
    <property type="molecule type" value="Genomic_DNA"/>
</dbReference>
<dbReference type="Gene3D" id="1.20.1250.20">
    <property type="entry name" value="MFS general substrate transporter like domains"/>
    <property type="match status" value="1"/>
</dbReference>
<evidence type="ECO:0000256" key="5">
    <source>
        <dbReference type="ARBA" id="ARBA00022989"/>
    </source>
</evidence>
<evidence type="ECO:0000313" key="10">
    <source>
        <dbReference type="Proteomes" id="UP001597176"/>
    </source>
</evidence>
<reference evidence="10" key="1">
    <citation type="journal article" date="2019" name="Int. J. Syst. Evol. Microbiol.">
        <title>The Global Catalogue of Microorganisms (GCM) 10K type strain sequencing project: providing services to taxonomists for standard genome sequencing and annotation.</title>
        <authorList>
            <consortium name="The Broad Institute Genomics Platform"/>
            <consortium name="The Broad Institute Genome Sequencing Center for Infectious Disease"/>
            <person name="Wu L."/>
            <person name="Ma J."/>
        </authorList>
    </citation>
    <scope>NUCLEOTIDE SEQUENCE [LARGE SCALE GENOMIC DNA]</scope>
    <source>
        <strain evidence="10">CCUG 56108</strain>
    </source>
</reference>
<feature type="transmembrane region" description="Helical" evidence="7">
    <location>
        <begin position="202"/>
        <end position="220"/>
    </location>
</feature>
<feature type="transmembrane region" description="Helical" evidence="7">
    <location>
        <begin position="437"/>
        <end position="455"/>
    </location>
</feature>
<comment type="caution">
    <text evidence="9">The sequence shown here is derived from an EMBL/GenBank/DDBJ whole genome shotgun (WGS) entry which is preliminary data.</text>
</comment>
<feature type="transmembrane region" description="Helical" evidence="7">
    <location>
        <begin position="112"/>
        <end position="131"/>
    </location>
</feature>
<gene>
    <name evidence="9" type="ORF">ACFQ4G_19555</name>
</gene>
<dbReference type="PANTHER" id="PTHR23511:SF34">
    <property type="entry name" value="SYNAPTIC VESICLE GLYCOPROTEIN 2"/>
    <property type="match status" value="1"/>
</dbReference>
<name>A0ABW3X488_9HYPH</name>
<feature type="transmembrane region" description="Helical" evidence="7">
    <location>
        <begin position="168"/>
        <end position="190"/>
    </location>
</feature>
<keyword evidence="6 7" id="KW-0472">Membrane</keyword>
<sequence>MILAQSDVISIDDGPDKCAAGSMAVIARRLDVLPLTHLHGAILAVCIFGLFTDVAEVALSNAFAAIFTAPPYNMPRGSLSLLLASVFAGGAVGAPIFGMLGDRFGRRRALQASLGLMAAGSLAAALSPGLASLTLARALSGFAIGGFPPLAATYLADVMPPRRRGAMLLVCSGLGSLGGVAVIGLVYALALTPPLGVEPWRWVLGLGAVLAVLGAVLFGLMPESPRWLASVGRTVEADRVCRRFEHAARIAPSASLDEIAPVPGSVLRVGLDAPYSAPAQRRRTVLFIALYTVAPWATLGFPLLSSVVMLQKGFRVDQSLIFGALSLLGPLLGTTLTALVIDRLERRACLVALAGTMAMLGTVFASSSTFSALVLSGIAFNTAAATYGGILVIYTTEILPTSVRARALAYAWAGGRVSSALAPIVLLPILAANGPHTMFAVITTALVFSGILVLGGPRGLSGKGVA</sequence>
<feature type="transmembrane region" description="Helical" evidence="7">
    <location>
        <begin position="137"/>
        <end position="156"/>
    </location>
</feature>
<keyword evidence="3" id="KW-0813">Transport</keyword>
<feature type="transmembrane region" description="Helical" evidence="7">
    <location>
        <begin position="320"/>
        <end position="341"/>
    </location>
</feature>
<comment type="subcellular location">
    <subcellularLocation>
        <location evidence="1">Membrane</location>
        <topology evidence="1">Multi-pass membrane protein</topology>
    </subcellularLocation>
</comment>
<feature type="domain" description="Major facilitator superfamily (MFS) profile" evidence="8">
    <location>
        <begin position="42"/>
        <end position="461"/>
    </location>
</feature>
<organism evidence="9 10">
    <name type="scientific">Methylobacterium marchantiae</name>
    <dbReference type="NCBI Taxonomy" id="600331"/>
    <lineage>
        <taxon>Bacteria</taxon>
        <taxon>Pseudomonadati</taxon>
        <taxon>Pseudomonadota</taxon>
        <taxon>Alphaproteobacteria</taxon>
        <taxon>Hyphomicrobiales</taxon>
        <taxon>Methylobacteriaceae</taxon>
        <taxon>Methylobacterium</taxon>
    </lineage>
</organism>
<dbReference type="PROSITE" id="PS50850">
    <property type="entry name" value="MFS"/>
    <property type="match status" value="1"/>
</dbReference>
<comment type="similarity">
    <text evidence="2">Belongs to the major facilitator superfamily. Sugar transporter (TC 2.A.1.1) family.</text>
</comment>
<evidence type="ECO:0000256" key="6">
    <source>
        <dbReference type="ARBA" id="ARBA00023136"/>
    </source>
</evidence>
<evidence type="ECO:0000256" key="1">
    <source>
        <dbReference type="ARBA" id="ARBA00004141"/>
    </source>
</evidence>
<feature type="transmembrane region" description="Helical" evidence="7">
    <location>
        <begin position="38"/>
        <end position="67"/>
    </location>
</feature>
<feature type="transmembrane region" description="Helical" evidence="7">
    <location>
        <begin position="79"/>
        <end position="100"/>
    </location>
</feature>
<proteinExistence type="inferred from homology"/>
<dbReference type="CDD" id="cd17316">
    <property type="entry name" value="MFS_SV2_like"/>
    <property type="match status" value="1"/>
</dbReference>
<dbReference type="PANTHER" id="PTHR23511">
    <property type="entry name" value="SYNAPTIC VESICLE GLYCOPROTEIN 2"/>
    <property type="match status" value="1"/>
</dbReference>
<feature type="transmembrane region" description="Helical" evidence="7">
    <location>
        <begin position="348"/>
        <end position="366"/>
    </location>
</feature>
<dbReference type="InterPro" id="IPR036259">
    <property type="entry name" value="MFS_trans_sf"/>
</dbReference>
<keyword evidence="4 7" id="KW-0812">Transmembrane</keyword>
<evidence type="ECO:0000313" key="9">
    <source>
        <dbReference type="EMBL" id="MFD1303766.1"/>
    </source>
</evidence>
<keyword evidence="5 7" id="KW-1133">Transmembrane helix</keyword>
<dbReference type="Pfam" id="PF00083">
    <property type="entry name" value="Sugar_tr"/>
    <property type="match status" value="1"/>
</dbReference>
<evidence type="ECO:0000256" key="4">
    <source>
        <dbReference type="ARBA" id="ARBA00022692"/>
    </source>
</evidence>
<evidence type="ECO:0000256" key="2">
    <source>
        <dbReference type="ARBA" id="ARBA00010992"/>
    </source>
</evidence>
<dbReference type="Proteomes" id="UP001597176">
    <property type="component" value="Unassembled WGS sequence"/>
</dbReference>
<feature type="transmembrane region" description="Helical" evidence="7">
    <location>
        <begin position="285"/>
        <end position="308"/>
    </location>
</feature>
<dbReference type="SUPFAM" id="SSF103473">
    <property type="entry name" value="MFS general substrate transporter"/>
    <property type="match status" value="1"/>
</dbReference>
<dbReference type="InterPro" id="IPR020846">
    <property type="entry name" value="MFS_dom"/>
</dbReference>
<evidence type="ECO:0000259" key="8">
    <source>
        <dbReference type="PROSITE" id="PS50850"/>
    </source>
</evidence>
<evidence type="ECO:0000256" key="3">
    <source>
        <dbReference type="ARBA" id="ARBA00022448"/>
    </source>
</evidence>
<dbReference type="InterPro" id="IPR005828">
    <property type="entry name" value="MFS_sugar_transport-like"/>
</dbReference>
<accession>A0ABW3X488</accession>
<dbReference type="RefSeq" id="WP_238208757.1">
    <property type="nucleotide sequence ID" value="NZ_JBHTND010000038.1"/>
</dbReference>
<feature type="transmembrane region" description="Helical" evidence="7">
    <location>
        <begin position="372"/>
        <end position="395"/>
    </location>
</feature>
<evidence type="ECO:0000256" key="7">
    <source>
        <dbReference type="SAM" id="Phobius"/>
    </source>
</evidence>
<keyword evidence="10" id="KW-1185">Reference proteome</keyword>